<dbReference type="EMBL" id="FTNF01000001">
    <property type="protein sequence ID" value="SIQ07276.1"/>
    <property type="molecule type" value="Genomic_DNA"/>
</dbReference>
<evidence type="ECO:0000313" key="2">
    <source>
        <dbReference type="EMBL" id="SIQ07276.1"/>
    </source>
</evidence>
<dbReference type="AlphaFoldDB" id="A0A1N6PSI9"/>
<dbReference type="STRING" id="1198245.SAMN05444858_1016"/>
<protein>
    <submittedName>
        <fullName evidence="2">Uncharacterized protein</fullName>
    </submittedName>
</protein>
<keyword evidence="3" id="KW-1185">Reference proteome</keyword>
<reference evidence="2 3" key="1">
    <citation type="submission" date="2017-01" db="EMBL/GenBank/DDBJ databases">
        <authorList>
            <person name="Mah S.A."/>
            <person name="Swanson W.J."/>
            <person name="Moy G.W."/>
            <person name="Vacquier V.D."/>
        </authorList>
    </citation>
    <scope>NUCLEOTIDE SEQUENCE [LARGE SCALE GENOMIC DNA]</scope>
    <source>
        <strain evidence="2 3">DSM 45758</strain>
    </source>
</reference>
<dbReference type="Proteomes" id="UP000186004">
    <property type="component" value="Unassembled WGS sequence"/>
</dbReference>
<feature type="region of interest" description="Disordered" evidence="1">
    <location>
        <begin position="81"/>
        <end position="103"/>
    </location>
</feature>
<dbReference type="OrthoDB" id="9932921at2"/>
<dbReference type="RefSeq" id="WP_076466483.1">
    <property type="nucleotide sequence ID" value="NZ_FTNF01000001.1"/>
</dbReference>
<organism evidence="2 3">
    <name type="scientific">Micromonospora avicenniae</name>
    <dbReference type="NCBI Taxonomy" id="1198245"/>
    <lineage>
        <taxon>Bacteria</taxon>
        <taxon>Bacillati</taxon>
        <taxon>Actinomycetota</taxon>
        <taxon>Actinomycetes</taxon>
        <taxon>Micromonosporales</taxon>
        <taxon>Micromonosporaceae</taxon>
        <taxon>Micromonospora</taxon>
    </lineage>
</organism>
<evidence type="ECO:0000256" key="1">
    <source>
        <dbReference type="SAM" id="MobiDB-lite"/>
    </source>
</evidence>
<name>A0A1N6PSI9_9ACTN</name>
<gene>
    <name evidence="2" type="ORF">SAMN05444858_1016</name>
</gene>
<accession>A0A1N6PSI9</accession>
<evidence type="ECO:0000313" key="3">
    <source>
        <dbReference type="Proteomes" id="UP000186004"/>
    </source>
</evidence>
<proteinExistence type="predicted"/>
<sequence length="103" mass="11399">MPSLLFELRVEMEDGTTYDVVADQRDAAKFEVQDFGCSISAIDSRLATAFRYMAWSAMTRRGETKLSWKDFDAQCIEVIDMPEPEEAGEPGDALDPGQTAPSA</sequence>